<comment type="subcellular location">
    <subcellularLocation>
        <location evidence="1">Cytoplasm</location>
    </subcellularLocation>
</comment>
<dbReference type="NCBIfam" id="NF004018">
    <property type="entry name" value="PRK05480.1"/>
    <property type="match status" value="1"/>
</dbReference>
<evidence type="ECO:0000313" key="17">
    <source>
        <dbReference type="EMBL" id="SVA07999.1"/>
    </source>
</evidence>
<comment type="catalytic activity">
    <reaction evidence="14">
        <text>cytidine + ATP = CMP + ADP + H(+)</text>
        <dbReference type="Rhea" id="RHEA:24674"/>
        <dbReference type="ChEBI" id="CHEBI:15378"/>
        <dbReference type="ChEBI" id="CHEBI:17562"/>
        <dbReference type="ChEBI" id="CHEBI:30616"/>
        <dbReference type="ChEBI" id="CHEBI:60377"/>
        <dbReference type="ChEBI" id="CHEBI:456216"/>
        <dbReference type="EC" id="2.7.1.48"/>
    </reaction>
</comment>
<dbReference type="GO" id="GO:0044206">
    <property type="term" value="P:UMP salvage"/>
    <property type="evidence" value="ECO:0007669"/>
    <property type="project" value="UniProtKB-UniPathway"/>
</dbReference>
<sequence>MNKYAILIGIAGGTGSGKTSIAKAIASDFGKSEVALIEQDSYYKDLSNLTIEERASVNFDHPDSVDYTLLKDHINKLIHGIEVNIPIYDFSTHTRKKETQSVEQHRIIILEGILALFHPDIRDLIDIKIYVETADDIRIIRRITRDIEKRDRTFSSVIEQYYQTVRPMHIQFVEPTKKYADIIIPEGGRNKVAVDILRTKIMTLIINNKNAH</sequence>
<dbReference type="Gene3D" id="3.40.50.300">
    <property type="entry name" value="P-loop containing nucleotide triphosphate hydrolases"/>
    <property type="match status" value="1"/>
</dbReference>
<evidence type="ECO:0000256" key="8">
    <source>
        <dbReference type="ARBA" id="ARBA00022679"/>
    </source>
</evidence>
<protein>
    <recommendedName>
        <fullName evidence="6">Uridine kinase</fullName>
        <ecNumber evidence="5">2.7.1.48</ecNumber>
    </recommendedName>
    <alternativeName>
        <fullName evidence="12">Cytidine monophosphokinase</fullName>
    </alternativeName>
    <alternativeName>
        <fullName evidence="13">Uridine monophosphokinase</fullName>
    </alternativeName>
</protein>
<evidence type="ECO:0000256" key="15">
    <source>
        <dbReference type="ARBA" id="ARBA00048909"/>
    </source>
</evidence>
<dbReference type="EC" id="2.7.1.48" evidence="5"/>
<dbReference type="EMBL" id="UINC01003632">
    <property type="protein sequence ID" value="SVA07999.1"/>
    <property type="molecule type" value="Genomic_DNA"/>
</dbReference>
<evidence type="ECO:0000256" key="7">
    <source>
        <dbReference type="ARBA" id="ARBA00022490"/>
    </source>
</evidence>
<comment type="pathway">
    <text evidence="3">Pyrimidine metabolism; CTP biosynthesis via salvage pathway; CTP from cytidine: step 1/3.</text>
</comment>
<dbReference type="InterPro" id="IPR026008">
    <property type="entry name" value="Uridine_kinase"/>
</dbReference>
<dbReference type="NCBIfam" id="TIGR00235">
    <property type="entry name" value="udk"/>
    <property type="match status" value="1"/>
</dbReference>
<proteinExistence type="inferred from homology"/>
<evidence type="ECO:0000256" key="5">
    <source>
        <dbReference type="ARBA" id="ARBA00012137"/>
    </source>
</evidence>
<evidence type="ECO:0000256" key="13">
    <source>
        <dbReference type="ARBA" id="ARBA00031452"/>
    </source>
</evidence>
<dbReference type="GO" id="GO:0004849">
    <property type="term" value="F:uridine kinase activity"/>
    <property type="evidence" value="ECO:0007669"/>
    <property type="project" value="UniProtKB-EC"/>
</dbReference>
<dbReference type="CDD" id="cd02023">
    <property type="entry name" value="UMPK"/>
    <property type="match status" value="1"/>
</dbReference>
<comment type="pathway">
    <text evidence="2">Pyrimidine metabolism; UMP biosynthesis via salvage pathway; UMP from uridine: step 1/1.</text>
</comment>
<dbReference type="HAMAP" id="MF_00551">
    <property type="entry name" value="Uridine_kinase"/>
    <property type="match status" value="1"/>
</dbReference>
<dbReference type="SUPFAM" id="SSF52540">
    <property type="entry name" value="P-loop containing nucleoside triphosphate hydrolases"/>
    <property type="match status" value="1"/>
</dbReference>
<evidence type="ECO:0000256" key="11">
    <source>
        <dbReference type="ARBA" id="ARBA00022840"/>
    </source>
</evidence>
<evidence type="ECO:0000256" key="1">
    <source>
        <dbReference type="ARBA" id="ARBA00004496"/>
    </source>
</evidence>
<dbReference type="InterPro" id="IPR000764">
    <property type="entry name" value="Uridine_kinase-like"/>
</dbReference>
<evidence type="ECO:0000256" key="2">
    <source>
        <dbReference type="ARBA" id="ARBA00004690"/>
    </source>
</evidence>
<keyword evidence="7" id="KW-0963">Cytoplasm</keyword>
<organism evidence="17">
    <name type="scientific">marine metagenome</name>
    <dbReference type="NCBI Taxonomy" id="408172"/>
    <lineage>
        <taxon>unclassified sequences</taxon>
        <taxon>metagenomes</taxon>
        <taxon>ecological metagenomes</taxon>
    </lineage>
</organism>
<evidence type="ECO:0000256" key="6">
    <source>
        <dbReference type="ARBA" id="ARBA00021478"/>
    </source>
</evidence>
<dbReference type="InterPro" id="IPR027417">
    <property type="entry name" value="P-loop_NTPase"/>
</dbReference>
<keyword evidence="8" id="KW-0808">Transferase</keyword>
<dbReference type="AlphaFoldDB" id="A0A381SX24"/>
<evidence type="ECO:0000256" key="10">
    <source>
        <dbReference type="ARBA" id="ARBA00022777"/>
    </source>
</evidence>
<dbReference type="GO" id="GO:0005524">
    <property type="term" value="F:ATP binding"/>
    <property type="evidence" value="ECO:0007669"/>
    <property type="project" value="UniProtKB-KW"/>
</dbReference>
<dbReference type="UniPathway" id="UPA00574">
    <property type="reaction ID" value="UER00637"/>
</dbReference>
<evidence type="ECO:0000256" key="14">
    <source>
        <dbReference type="ARBA" id="ARBA00047436"/>
    </source>
</evidence>
<dbReference type="Pfam" id="PF00485">
    <property type="entry name" value="PRK"/>
    <property type="match status" value="1"/>
</dbReference>
<dbReference type="InterPro" id="IPR006083">
    <property type="entry name" value="PRK/URK"/>
</dbReference>
<name>A0A381SX24_9ZZZZ</name>
<reference evidence="17" key="1">
    <citation type="submission" date="2018-05" db="EMBL/GenBank/DDBJ databases">
        <authorList>
            <person name="Lanie J.A."/>
            <person name="Ng W.-L."/>
            <person name="Kazmierczak K.M."/>
            <person name="Andrzejewski T.M."/>
            <person name="Davidsen T.M."/>
            <person name="Wayne K.J."/>
            <person name="Tettelin H."/>
            <person name="Glass J.I."/>
            <person name="Rusch D."/>
            <person name="Podicherti R."/>
            <person name="Tsui H.-C.T."/>
            <person name="Winkler M.E."/>
        </authorList>
    </citation>
    <scope>NUCLEOTIDE SEQUENCE</scope>
</reference>
<keyword evidence="11" id="KW-0067">ATP-binding</keyword>
<comment type="similarity">
    <text evidence="4">Belongs to the uridine kinase family.</text>
</comment>
<keyword evidence="9" id="KW-0547">Nucleotide-binding</keyword>
<comment type="catalytic activity">
    <reaction evidence="15">
        <text>uridine + ATP = UMP + ADP + H(+)</text>
        <dbReference type="Rhea" id="RHEA:16825"/>
        <dbReference type="ChEBI" id="CHEBI:15378"/>
        <dbReference type="ChEBI" id="CHEBI:16704"/>
        <dbReference type="ChEBI" id="CHEBI:30616"/>
        <dbReference type="ChEBI" id="CHEBI:57865"/>
        <dbReference type="ChEBI" id="CHEBI:456216"/>
        <dbReference type="EC" id="2.7.1.48"/>
    </reaction>
</comment>
<feature type="domain" description="Phosphoribulokinase/uridine kinase" evidence="16">
    <location>
        <begin position="7"/>
        <end position="193"/>
    </location>
</feature>
<evidence type="ECO:0000256" key="12">
    <source>
        <dbReference type="ARBA" id="ARBA00030641"/>
    </source>
</evidence>
<dbReference type="GO" id="GO:0044211">
    <property type="term" value="P:CTP salvage"/>
    <property type="evidence" value="ECO:0007669"/>
    <property type="project" value="UniProtKB-UniPathway"/>
</dbReference>
<dbReference type="UniPathway" id="UPA00579">
    <property type="reaction ID" value="UER00640"/>
</dbReference>
<dbReference type="PRINTS" id="PR00988">
    <property type="entry name" value="URIDINKINASE"/>
</dbReference>
<evidence type="ECO:0000256" key="3">
    <source>
        <dbReference type="ARBA" id="ARBA00004784"/>
    </source>
</evidence>
<dbReference type="PANTHER" id="PTHR10285">
    <property type="entry name" value="URIDINE KINASE"/>
    <property type="match status" value="1"/>
</dbReference>
<evidence type="ECO:0000256" key="9">
    <source>
        <dbReference type="ARBA" id="ARBA00022741"/>
    </source>
</evidence>
<evidence type="ECO:0000259" key="16">
    <source>
        <dbReference type="Pfam" id="PF00485"/>
    </source>
</evidence>
<gene>
    <name evidence="17" type="ORF">METZ01_LOCUS60853</name>
</gene>
<accession>A0A381SX24</accession>
<evidence type="ECO:0000256" key="4">
    <source>
        <dbReference type="ARBA" id="ARBA00005408"/>
    </source>
</evidence>
<dbReference type="GO" id="GO:0005737">
    <property type="term" value="C:cytoplasm"/>
    <property type="evidence" value="ECO:0007669"/>
    <property type="project" value="UniProtKB-SubCell"/>
</dbReference>
<keyword evidence="10" id="KW-0418">Kinase</keyword>